<keyword evidence="3" id="KW-1185">Reference proteome</keyword>
<organism evidence="2 3">
    <name type="scientific">Vulgatibacter incomptus</name>
    <dbReference type="NCBI Taxonomy" id="1391653"/>
    <lineage>
        <taxon>Bacteria</taxon>
        <taxon>Pseudomonadati</taxon>
        <taxon>Myxococcota</taxon>
        <taxon>Myxococcia</taxon>
        <taxon>Myxococcales</taxon>
        <taxon>Cystobacterineae</taxon>
        <taxon>Vulgatibacteraceae</taxon>
        <taxon>Vulgatibacter</taxon>
    </lineage>
</organism>
<protein>
    <recommendedName>
        <fullName evidence="1">VWFA domain-containing protein</fullName>
    </recommendedName>
</protein>
<dbReference type="STRING" id="1391653.AKJ08_0372"/>
<name>A0A0K1P8Y5_9BACT</name>
<reference evidence="2 3" key="1">
    <citation type="submission" date="2015-08" db="EMBL/GenBank/DDBJ databases">
        <authorList>
            <person name="Babu N.S."/>
            <person name="Beckwith C.J."/>
            <person name="Beseler K.G."/>
            <person name="Brison A."/>
            <person name="Carone J.V."/>
            <person name="Caskin T.P."/>
            <person name="Diamond M."/>
            <person name="Durham M.E."/>
            <person name="Foxe J.M."/>
            <person name="Go M."/>
            <person name="Henderson B.A."/>
            <person name="Jones I.B."/>
            <person name="McGettigan J.A."/>
            <person name="Micheletti S.J."/>
            <person name="Nasrallah M.E."/>
            <person name="Ortiz D."/>
            <person name="Piller C.R."/>
            <person name="Privatt S.R."/>
            <person name="Schneider S.L."/>
            <person name="Sharp S."/>
            <person name="Smith T.C."/>
            <person name="Stanton J.D."/>
            <person name="Ullery H.E."/>
            <person name="Wilson R.J."/>
            <person name="Serrano M.G."/>
            <person name="Buck G."/>
            <person name="Lee V."/>
            <person name="Wang Y."/>
            <person name="Carvalho R."/>
            <person name="Voegtly L."/>
            <person name="Shi R."/>
            <person name="Duckworth R."/>
            <person name="Johnson A."/>
            <person name="Loviza R."/>
            <person name="Walstead R."/>
            <person name="Shah Z."/>
            <person name="Kiflezghi M."/>
            <person name="Wade K."/>
            <person name="Ball S.L."/>
            <person name="Bradley K.W."/>
            <person name="Asai D.J."/>
            <person name="Bowman C.A."/>
            <person name="Russell D.A."/>
            <person name="Pope W.H."/>
            <person name="Jacobs-Sera D."/>
            <person name="Hendrix R.W."/>
            <person name="Hatfull G.F."/>
        </authorList>
    </citation>
    <scope>NUCLEOTIDE SEQUENCE [LARGE SCALE GENOMIC DNA]</scope>
    <source>
        <strain evidence="2 3">DSM 27710</strain>
    </source>
</reference>
<dbReference type="RefSeq" id="WP_050724493.1">
    <property type="nucleotide sequence ID" value="NZ_CP012332.1"/>
</dbReference>
<sequence length="297" mass="33712">MISKELISRIRRIEITTRRAVNDTLAGQYSSTFKGRGMAFSEVRPYEPGDEIRTIDWNVTARLQEPHVKVFTEERELTVMLLVDLSRSQDFGTVEKTKGEVAAEVAALLSFSAITNNDRVGAILFTDRIERFIPPKKGRKHVLALISELFTAKPEGRGTDLEGALGFLGKLQRRRTVTFVLSDFQVPGGPGAERALRVASRRHDLVPIAITDPFELALKPLGIVLMEDPEDGRILPVDLRDAKVRKRYREVMEKQAELRARLFRRLDLDHVEIHCGEDYVGPLLRFFHARAKRRSLA</sequence>
<gene>
    <name evidence="2" type="ORF">AKJ08_0372</name>
</gene>
<evidence type="ECO:0000313" key="2">
    <source>
        <dbReference type="EMBL" id="AKU89985.1"/>
    </source>
</evidence>
<dbReference type="SMART" id="SM00327">
    <property type="entry name" value="VWA"/>
    <property type="match status" value="1"/>
</dbReference>
<dbReference type="SUPFAM" id="SSF53300">
    <property type="entry name" value="vWA-like"/>
    <property type="match status" value="1"/>
</dbReference>
<dbReference type="EMBL" id="CP012332">
    <property type="protein sequence ID" value="AKU89985.1"/>
    <property type="molecule type" value="Genomic_DNA"/>
</dbReference>
<dbReference type="InterPro" id="IPR002035">
    <property type="entry name" value="VWF_A"/>
</dbReference>
<dbReference type="OrthoDB" id="9776116at2"/>
<dbReference type="InterPro" id="IPR036465">
    <property type="entry name" value="vWFA_dom_sf"/>
</dbReference>
<proteinExistence type="predicted"/>
<dbReference type="KEGG" id="vin:AKJ08_0372"/>
<dbReference type="Proteomes" id="UP000055590">
    <property type="component" value="Chromosome"/>
</dbReference>
<dbReference type="Gene3D" id="3.40.50.410">
    <property type="entry name" value="von Willebrand factor, type A domain"/>
    <property type="match status" value="1"/>
</dbReference>
<evidence type="ECO:0000259" key="1">
    <source>
        <dbReference type="SMART" id="SM00327"/>
    </source>
</evidence>
<dbReference type="Pfam" id="PF01882">
    <property type="entry name" value="DUF58"/>
    <property type="match status" value="1"/>
</dbReference>
<dbReference type="PANTHER" id="PTHR33608:SF6">
    <property type="entry name" value="BLL2464 PROTEIN"/>
    <property type="match status" value="1"/>
</dbReference>
<dbReference type="InterPro" id="IPR002881">
    <property type="entry name" value="DUF58"/>
</dbReference>
<dbReference type="AlphaFoldDB" id="A0A0K1P8Y5"/>
<evidence type="ECO:0000313" key="3">
    <source>
        <dbReference type="Proteomes" id="UP000055590"/>
    </source>
</evidence>
<dbReference type="CDD" id="cd00198">
    <property type="entry name" value="vWFA"/>
    <property type="match status" value="1"/>
</dbReference>
<dbReference type="PANTHER" id="PTHR33608">
    <property type="entry name" value="BLL2464 PROTEIN"/>
    <property type="match status" value="1"/>
</dbReference>
<accession>A0A0K1P8Y5</accession>
<dbReference type="PATRIC" id="fig|1391653.3.peg.387"/>
<feature type="domain" description="VWFA" evidence="1">
    <location>
        <begin position="76"/>
        <end position="240"/>
    </location>
</feature>